<feature type="transmembrane region" description="Helical" evidence="7">
    <location>
        <begin position="101"/>
        <end position="132"/>
    </location>
</feature>
<evidence type="ECO:0000256" key="6">
    <source>
        <dbReference type="ARBA" id="ARBA00023136"/>
    </source>
</evidence>
<keyword evidence="6 7" id="KW-0472">Membrane</keyword>
<accession>A0ABS4F3M9</accession>
<evidence type="ECO:0000256" key="7">
    <source>
        <dbReference type="SAM" id="Phobius"/>
    </source>
</evidence>
<feature type="transmembrane region" description="Helical" evidence="7">
    <location>
        <begin position="71"/>
        <end position="89"/>
    </location>
</feature>
<dbReference type="PRINTS" id="PR01837">
    <property type="entry name" value="MGTCSAPBPROT"/>
</dbReference>
<proteinExistence type="inferred from homology"/>
<evidence type="ECO:0000256" key="5">
    <source>
        <dbReference type="ARBA" id="ARBA00022989"/>
    </source>
</evidence>
<gene>
    <name evidence="9" type="ORF">J2Z53_002463</name>
</gene>
<organism evidence="9 10">
    <name type="scientific">Clostridium moniliforme</name>
    <dbReference type="NCBI Taxonomy" id="39489"/>
    <lineage>
        <taxon>Bacteria</taxon>
        <taxon>Bacillati</taxon>
        <taxon>Bacillota</taxon>
        <taxon>Clostridia</taxon>
        <taxon>Eubacteriales</taxon>
        <taxon>Clostridiaceae</taxon>
        <taxon>Clostridium</taxon>
    </lineage>
</organism>
<evidence type="ECO:0000313" key="10">
    <source>
        <dbReference type="Proteomes" id="UP000783390"/>
    </source>
</evidence>
<dbReference type="InterPro" id="IPR049177">
    <property type="entry name" value="MgtC_SapB_SrpB_YhiD_N"/>
</dbReference>
<dbReference type="InterPro" id="IPR003416">
    <property type="entry name" value="MgtC/SapB/SrpB/YhiD_fam"/>
</dbReference>
<sequence>MINSLEFFLRISLAGILAGLIGFEREMDSKEAGLRTHFLVGLASSLFMIISKYAFSDVIILNNVGLDPSRIAAQVVSGISFLGAGTIFMEKKSVKGLTTAAGIWTTAAIGLATGAGLYCIAIFTTFIVIVILKFMQKLLNVHLLKAIDIVKNFDIRIKVLEYPDESITNILLNEKYTISSIKTEKNLRNDEYMYYIHYIIKTKNNENIFELVKKIQSIDNVVSVDVENI</sequence>
<comment type="similarity">
    <text evidence="2">Belongs to the MgtC/SapB family.</text>
</comment>
<protein>
    <submittedName>
        <fullName evidence="9">Mg2+ transporter-C (MgtC) family protein</fullName>
    </submittedName>
</protein>
<keyword evidence="4 7" id="KW-0812">Transmembrane</keyword>
<comment type="subcellular location">
    <subcellularLocation>
        <location evidence="1">Cell membrane</location>
        <topology evidence="1">Multi-pass membrane protein</topology>
    </subcellularLocation>
</comment>
<evidence type="ECO:0000256" key="3">
    <source>
        <dbReference type="ARBA" id="ARBA00022475"/>
    </source>
</evidence>
<keyword evidence="10" id="KW-1185">Reference proteome</keyword>
<reference evidence="9 10" key="1">
    <citation type="submission" date="2021-03" db="EMBL/GenBank/DDBJ databases">
        <title>Genomic Encyclopedia of Type Strains, Phase IV (KMG-IV): sequencing the most valuable type-strain genomes for metagenomic binning, comparative biology and taxonomic classification.</title>
        <authorList>
            <person name="Goeker M."/>
        </authorList>
    </citation>
    <scope>NUCLEOTIDE SEQUENCE [LARGE SCALE GENOMIC DNA]</scope>
    <source>
        <strain evidence="9 10">DSM 3984</strain>
    </source>
</reference>
<evidence type="ECO:0000313" key="9">
    <source>
        <dbReference type="EMBL" id="MBP1890841.1"/>
    </source>
</evidence>
<evidence type="ECO:0000256" key="4">
    <source>
        <dbReference type="ARBA" id="ARBA00022692"/>
    </source>
</evidence>
<feature type="domain" description="MgtC/SapB/SrpB/YhiD N-terminal" evidence="8">
    <location>
        <begin position="12"/>
        <end position="138"/>
    </location>
</feature>
<dbReference type="RefSeq" id="WP_209797756.1">
    <property type="nucleotide sequence ID" value="NZ_JAGGJZ010000013.1"/>
</dbReference>
<evidence type="ECO:0000256" key="2">
    <source>
        <dbReference type="ARBA" id="ARBA00009298"/>
    </source>
</evidence>
<dbReference type="PANTHER" id="PTHR33778:SF1">
    <property type="entry name" value="MAGNESIUM TRANSPORTER YHID-RELATED"/>
    <property type="match status" value="1"/>
</dbReference>
<dbReference type="EMBL" id="JAGGJZ010000013">
    <property type="protein sequence ID" value="MBP1890841.1"/>
    <property type="molecule type" value="Genomic_DNA"/>
</dbReference>
<keyword evidence="3" id="KW-1003">Cell membrane</keyword>
<dbReference type="Pfam" id="PF02308">
    <property type="entry name" value="MgtC"/>
    <property type="match status" value="1"/>
</dbReference>
<evidence type="ECO:0000259" key="8">
    <source>
        <dbReference type="Pfam" id="PF02308"/>
    </source>
</evidence>
<comment type="caution">
    <text evidence="9">The sequence shown here is derived from an EMBL/GenBank/DDBJ whole genome shotgun (WGS) entry which is preliminary data.</text>
</comment>
<name>A0ABS4F3M9_9CLOT</name>
<feature type="transmembrane region" description="Helical" evidence="7">
    <location>
        <begin position="38"/>
        <end position="59"/>
    </location>
</feature>
<keyword evidence="5 7" id="KW-1133">Transmembrane helix</keyword>
<dbReference type="Proteomes" id="UP000783390">
    <property type="component" value="Unassembled WGS sequence"/>
</dbReference>
<evidence type="ECO:0000256" key="1">
    <source>
        <dbReference type="ARBA" id="ARBA00004651"/>
    </source>
</evidence>
<dbReference type="PANTHER" id="PTHR33778">
    <property type="entry name" value="PROTEIN MGTC"/>
    <property type="match status" value="1"/>
</dbReference>